<evidence type="ECO:0000313" key="1">
    <source>
        <dbReference type="EMBL" id="SVA55434.1"/>
    </source>
</evidence>
<dbReference type="CDD" id="cd10787">
    <property type="entry name" value="LamB_YcsF_like"/>
    <property type="match status" value="1"/>
</dbReference>
<dbReference type="NCBIfam" id="NF003816">
    <property type="entry name" value="PRK05406.1-5"/>
    <property type="match status" value="1"/>
</dbReference>
<accession>A0A381WSG0</accession>
<feature type="non-terminal residue" evidence="1">
    <location>
        <position position="1"/>
    </location>
</feature>
<protein>
    <recommendedName>
        <fullName evidence="2">LamB/YcsF family protein</fullName>
    </recommendedName>
</protein>
<dbReference type="PANTHER" id="PTHR30292">
    <property type="entry name" value="UNCHARACTERIZED PROTEIN YBGL-RELATED"/>
    <property type="match status" value="1"/>
</dbReference>
<dbReference type="SUPFAM" id="SSF88713">
    <property type="entry name" value="Glycoside hydrolase/deacetylase"/>
    <property type="match status" value="1"/>
</dbReference>
<name>A0A381WSG0_9ZZZZ</name>
<gene>
    <name evidence="1" type="ORF">METZ01_LOCUS108288</name>
</gene>
<reference evidence="1" key="1">
    <citation type="submission" date="2018-05" db="EMBL/GenBank/DDBJ databases">
        <authorList>
            <person name="Lanie J.A."/>
            <person name="Ng W.-L."/>
            <person name="Kazmierczak K.M."/>
            <person name="Andrzejewski T.M."/>
            <person name="Davidsen T.M."/>
            <person name="Wayne K.J."/>
            <person name="Tettelin H."/>
            <person name="Glass J.I."/>
            <person name="Rusch D."/>
            <person name="Podicherti R."/>
            <person name="Tsui H.-C.T."/>
            <person name="Winkler M.E."/>
        </authorList>
    </citation>
    <scope>NUCLEOTIDE SEQUENCE</scope>
</reference>
<dbReference type="EMBL" id="UINC01012734">
    <property type="protein sequence ID" value="SVA55434.1"/>
    <property type="molecule type" value="Genomic_DNA"/>
</dbReference>
<dbReference type="PANTHER" id="PTHR30292:SF0">
    <property type="entry name" value="5-OXOPROLINASE SUBUNIT A"/>
    <property type="match status" value="1"/>
</dbReference>
<evidence type="ECO:0008006" key="2">
    <source>
        <dbReference type="Google" id="ProtNLM"/>
    </source>
</evidence>
<dbReference type="Pfam" id="PF03746">
    <property type="entry name" value="LamB_YcsF"/>
    <property type="match status" value="1"/>
</dbReference>
<dbReference type="InterPro" id="IPR005501">
    <property type="entry name" value="LamB/YcsF/PxpA-like"/>
</dbReference>
<feature type="non-terminal residue" evidence="1">
    <location>
        <position position="251"/>
    </location>
</feature>
<dbReference type="Gene3D" id="3.20.20.370">
    <property type="entry name" value="Glycoside hydrolase/deacetylase"/>
    <property type="match status" value="1"/>
</dbReference>
<dbReference type="InterPro" id="IPR011330">
    <property type="entry name" value="Glyco_hydro/deAcase_b/a-brl"/>
</dbReference>
<dbReference type="NCBIfam" id="NF003814">
    <property type="entry name" value="PRK05406.1-3"/>
    <property type="match status" value="1"/>
</dbReference>
<proteinExistence type="predicted"/>
<organism evidence="1">
    <name type="scientific">marine metagenome</name>
    <dbReference type="NCBI Taxonomy" id="408172"/>
    <lineage>
        <taxon>unclassified sequences</taxon>
        <taxon>metagenomes</taxon>
        <taxon>ecological metagenomes</taxon>
    </lineage>
</organism>
<dbReference type="AlphaFoldDB" id="A0A381WSG0"/>
<dbReference type="GO" id="GO:0005975">
    <property type="term" value="P:carbohydrate metabolic process"/>
    <property type="evidence" value="ECO:0007669"/>
    <property type="project" value="InterPro"/>
</dbReference>
<sequence>MEININCDLGESSKLHSTENDPLLLEIVNSANIACGYHAGDQPTMEKTVEISKRNNVSIGAHPSFKDPENFGRKRLNLPPTEIKKLIIDQISILSDVANNKGIKVTHVKPHGALNNMACENYDLAKVISESIIETNKDLIFLVPTGSQMEKAGKKLNLRVATEIFADRNYEDDGNLISRKKNNAIISDPEIAKKHVIKMIETQALNCLSGKQIPCEIDSICVHGDGKSAVSTAKEIKKGLIKSGITLKPLN</sequence>